<reference evidence="2" key="1">
    <citation type="submission" date="2018-02" db="EMBL/GenBank/DDBJ databases">
        <title>Rhizophora mucronata_Transcriptome.</title>
        <authorList>
            <person name="Meera S.P."/>
            <person name="Sreeshan A."/>
            <person name="Augustine A."/>
        </authorList>
    </citation>
    <scope>NUCLEOTIDE SEQUENCE</scope>
    <source>
        <tissue evidence="2">Leaf</tissue>
    </source>
</reference>
<keyword evidence="1" id="KW-0812">Transmembrane</keyword>
<dbReference type="EMBL" id="GGEC01056570">
    <property type="protein sequence ID" value="MBX37054.1"/>
    <property type="molecule type" value="Transcribed_RNA"/>
</dbReference>
<evidence type="ECO:0000256" key="1">
    <source>
        <dbReference type="SAM" id="Phobius"/>
    </source>
</evidence>
<organism evidence="2">
    <name type="scientific">Rhizophora mucronata</name>
    <name type="common">Asiatic mangrove</name>
    <dbReference type="NCBI Taxonomy" id="61149"/>
    <lineage>
        <taxon>Eukaryota</taxon>
        <taxon>Viridiplantae</taxon>
        <taxon>Streptophyta</taxon>
        <taxon>Embryophyta</taxon>
        <taxon>Tracheophyta</taxon>
        <taxon>Spermatophyta</taxon>
        <taxon>Magnoliopsida</taxon>
        <taxon>eudicotyledons</taxon>
        <taxon>Gunneridae</taxon>
        <taxon>Pentapetalae</taxon>
        <taxon>rosids</taxon>
        <taxon>fabids</taxon>
        <taxon>Malpighiales</taxon>
        <taxon>Rhizophoraceae</taxon>
        <taxon>Rhizophora</taxon>
    </lineage>
</organism>
<sequence length="71" mass="8428">MDLFASIQGSDFHALLLLIIDTKLANFRFFYVPKLLYDPRSFFCLVKMIIPRIYLSLLLGNFCLILSWFYQ</sequence>
<accession>A0A2P2N3L5</accession>
<keyword evidence="1" id="KW-1133">Transmembrane helix</keyword>
<dbReference type="AlphaFoldDB" id="A0A2P2N3L5"/>
<feature type="transmembrane region" description="Helical" evidence="1">
    <location>
        <begin position="53"/>
        <end position="70"/>
    </location>
</feature>
<protein>
    <submittedName>
        <fullName evidence="2">Uncharacterized protein</fullName>
    </submittedName>
</protein>
<name>A0A2P2N3L5_RHIMU</name>
<proteinExistence type="predicted"/>
<keyword evidence="1" id="KW-0472">Membrane</keyword>
<evidence type="ECO:0000313" key="2">
    <source>
        <dbReference type="EMBL" id="MBX37054.1"/>
    </source>
</evidence>